<dbReference type="Gene3D" id="2.60.120.620">
    <property type="entry name" value="q2cbj1_9rhob like domain"/>
    <property type="match status" value="1"/>
</dbReference>
<dbReference type="InterPro" id="IPR005123">
    <property type="entry name" value="Oxoglu/Fe-dep_dioxygenase_dom"/>
</dbReference>
<evidence type="ECO:0000256" key="1">
    <source>
        <dbReference type="ARBA" id="ARBA00001961"/>
    </source>
</evidence>
<sequence>MRPTQQLLPAIGFFWTFVVINVSRLSPIQCEEYCMIHENRFCAILKEFIEGPEVLVFTVATEDNHGLQRYLRSAKMYGIKVEVLGLGQKWEGGNMETLGGGQKVNLLKEKLQSLKINTKSKEPIVLFTDSYDVMFLGNIDEIVERFKKSQRRVLFSAEPFCWPDLKLAKHYPDNSSSNAFLNSGAFIGYLQDILQILVTNKITNQDDDQLFYTKIYIQEKYRKMYEMGLDSKCTLFLNLNGALSDVELVLNSTEEWPYIIHKAFNERPLIVHGNGPSKLMLNHYSNYLAKSWSVKEGCVLCKEKRIELKEDALPVVMLSVFVEQPTPFLEEFLQQVDEIDYPKDKIHLFIHNNVDFHEAELDKYFQAHSREYITAKRITPTDYQSEAEARDIAKNRCANSACDYLFSVDSIARVDSSTLRYLLSTGYDVVAPMLVRPGQAWSNFWGAINSQGYYARSSDYMDIINRKIIGIWNVPFITNCYLMNISLFRDKSDKEVSHIKEGLDPDMAFCASLRKRGIMMHVSNEREHGHLVNPDTFDISRKNPDVYQVMDNRIEWEQRYLSPEYYDNFAENRKHSVPCPDVYWFPIMSPRFCAEWIEVMEDFGEWSDGSNMDQRLEGGYEAVPTRDIHMKQVGLDIQWLHILKEYVRPLQEMVFTGYYHNPPVSVMNFVVRYRPNEQPSLRPHHDSSTYTINIALNTPNKDFEGGGCNFIRYNCSVKDTKLGWMLMHPGRLTHFHEGLRVTKGTRYIMISFIDP</sequence>
<evidence type="ECO:0000313" key="15">
    <source>
        <dbReference type="Proteomes" id="UP001652626"/>
    </source>
</evidence>
<gene>
    <name evidence="16" type="primary">LOC113401797</name>
</gene>
<dbReference type="RefSeq" id="XP_064076376.1">
    <property type="nucleotide sequence ID" value="XM_064220306.1"/>
</dbReference>
<evidence type="ECO:0000256" key="12">
    <source>
        <dbReference type="ARBA" id="ARBA00047930"/>
    </source>
</evidence>
<keyword evidence="8" id="KW-0223">Dioxygenase</keyword>
<evidence type="ECO:0000256" key="3">
    <source>
        <dbReference type="ARBA" id="ARBA00012264"/>
    </source>
</evidence>
<accession>A0ABM4AYM2</accession>
<protein>
    <recommendedName>
        <fullName evidence="3">procollagen-lysine 5-dioxygenase</fullName>
        <ecNumber evidence="3">1.14.11.4</ecNumber>
    </recommendedName>
</protein>
<dbReference type="EC" id="1.14.11.4" evidence="3"/>
<keyword evidence="4" id="KW-0479">Metal-binding</keyword>
<keyword evidence="5 13" id="KW-0732">Signal</keyword>
<dbReference type="SMART" id="SM00702">
    <property type="entry name" value="P4Hc"/>
    <property type="match status" value="1"/>
</dbReference>
<dbReference type="InterPro" id="IPR029044">
    <property type="entry name" value="Nucleotide-diphossugar_trans"/>
</dbReference>
<keyword evidence="15" id="KW-1185">Reference proteome</keyword>
<evidence type="ECO:0000256" key="6">
    <source>
        <dbReference type="ARBA" id="ARBA00022824"/>
    </source>
</evidence>
<proteinExistence type="predicted"/>
<evidence type="ECO:0000256" key="11">
    <source>
        <dbReference type="ARBA" id="ARBA00023180"/>
    </source>
</evidence>
<organism evidence="15 16">
    <name type="scientific">Vanessa tameamea</name>
    <name type="common">Kamehameha butterfly</name>
    <dbReference type="NCBI Taxonomy" id="334116"/>
    <lineage>
        <taxon>Eukaryota</taxon>
        <taxon>Metazoa</taxon>
        <taxon>Ecdysozoa</taxon>
        <taxon>Arthropoda</taxon>
        <taxon>Hexapoda</taxon>
        <taxon>Insecta</taxon>
        <taxon>Pterygota</taxon>
        <taxon>Neoptera</taxon>
        <taxon>Endopterygota</taxon>
        <taxon>Lepidoptera</taxon>
        <taxon>Glossata</taxon>
        <taxon>Ditrysia</taxon>
        <taxon>Papilionoidea</taxon>
        <taxon>Nymphalidae</taxon>
        <taxon>Nymphalinae</taxon>
        <taxon>Vanessa</taxon>
    </lineage>
</organism>
<dbReference type="SUPFAM" id="SSF53448">
    <property type="entry name" value="Nucleotide-diphospho-sugar transferases"/>
    <property type="match status" value="1"/>
</dbReference>
<evidence type="ECO:0000256" key="8">
    <source>
        <dbReference type="ARBA" id="ARBA00022964"/>
    </source>
</evidence>
<feature type="chain" id="PRO_5047081882" description="procollagen-lysine 5-dioxygenase" evidence="13">
    <location>
        <begin position="31"/>
        <end position="755"/>
    </location>
</feature>
<dbReference type="PANTHER" id="PTHR10730">
    <property type="entry name" value="PROCOLLAGEN-LYSINE,2-OXOGLUTARATE 5-DIOXYGENASE/GLYCOSYLTRANSFERASE 25 FAMILY MEMBER"/>
    <property type="match status" value="1"/>
</dbReference>
<keyword evidence="7" id="KW-0847">Vitamin C</keyword>
<evidence type="ECO:0000259" key="14">
    <source>
        <dbReference type="PROSITE" id="PS51471"/>
    </source>
</evidence>
<dbReference type="PROSITE" id="PS51471">
    <property type="entry name" value="FE2OG_OXY"/>
    <property type="match status" value="1"/>
</dbReference>
<dbReference type="GeneID" id="113401797"/>
<evidence type="ECO:0000256" key="9">
    <source>
        <dbReference type="ARBA" id="ARBA00023002"/>
    </source>
</evidence>
<reference evidence="16" key="1">
    <citation type="submission" date="2025-08" db="UniProtKB">
        <authorList>
            <consortium name="RefSeq"/>
        </authorList>
    </citation>
    <scope>IDENTIFICATION</scope>
    <source>
        <tissue evidence="16">Whole body</tissue>
    </source>
</reference>
<dbReference type="InterPro" id="IPR057589">
    <property type="entry name" value="GT_PLOD"/>
</dbReference>
<evidence type="ECO:0000256" key="2">
    <source>
        <dbReference type="ARBA" id="ARBA00004240"/>
    </source>
</evidence>
<evidence type="ECO:0000256" key="10">
    <source>
        <dbReference type="ARBA" id="ARBA00023004"/>
    </source>
</evidence>
<dbReference type="Pfam" id="PF03171">
    <property type="entry name" value="2OG-FeII_Oxy"/>
    <property type="match status" value="1"/>
</dbReference>
<keyword evidence="11" id="KW-0325">Glycoprotein</keyword>
<keyword evidence="6" id="KW-0256">Endoplasmic reticulum</keyword>
<comment type="subcellular location">
    <subcellularLocation>
        <location evidence="2">Endoplasmic reticulum</location>
    </subcellularLocation>
</comment>
<keyword evidence="9" id="KW-0560">Oxidoreductase</keyword>
<evidence type="ECO:0000256" key="13">
    <source>
        <dbReference type="SAM" id="SignalP"/>
    </source>
</evidence>
<keyword evidence="10" id="KW-0408">Iron</keyword>
<name>A0ABM4AYM2_VANTA</name>
<dbReference type="Proteomes" id="UP001652626">
    <property type="component" value="Chromosome Z"/>
</dbReference>
<dbReference type="InterPro" id="IPR006620">
    <property type="entry name" value="Pro_4_hyd_alph"/>
</dbReference>
<evidence type="ECO:0000256" key="7">
    <source>
        <dbReference type="ARBA" id="ARBA00022896"/>
    </source>
</evidence>
<feature type="signal peptide" evidence="13">
    <location>
        <begin position="1"/>
        <end position="30"/>
    </location>
</feature>
<comment type="catalytic activity">
    <reaction evidence="12">
        <text>L-lysyl-[collagen] + 2-oxoglutarate + O2 = (5R)-5-hydroxy-L-lysyl-[collagen] + succinate + CO2</text>
        <dbReference type="Rhea" id="RHEA:16569"/>
        <dbReference type="Rhea" id="RHEA-COMP:12751"/>
        <dbReference type="Rhea" id="RHEA-COMP:12752"/>
        <dbReference type="ChEBI" id="CHEBI:15379"/>
        <dbReference type="ChEBI" id="CHEBI:16526"/>
        <dbReference type="ChEBI" id="CHEBI:16810"/>
        <dbReference type="ChEBI" id="CHEBI:29969"/>
        <dbReference type="ChEBI" id="CHEBI:30031"/>
        <dbReference type="ChEBI" id="CHEBI:133442"/>
        <dbReference type="EC" id="1.14.11.4"/>
    </reaction>
</comment>
<dbReference type="InterPro" id="IPR044861">
    <property type="entry name" value="IPNS-like_FE2OG_OXY"/>
</dbReference>
<comment type="cofactor">
    <cofactor evidence="1">
        <name>L-ascorbate</name>
        <dbReference type="ChEBI" id="CHEBI:38290"/>
    </cofactor>
</comment>
<dbReference type="InterPro" id="IPR050757">
    <property type="entry name" value="Collagen_mod_GT25"/>
</dbReference>
<feature type="domain" description="Fe2OG dioxygenase" evidence="14">
    <location>
        <begin position="662"/>
        <end position="755"/>
    </location>
</feature>
<dbReference type="PANTHER" id="PTHR10730:SF45">
    <property type="entry name" value="PROCOLLAGEN-LYSINE,2-OXOGLUTARATE 5-DIOXYGENASE"/>
    <property type="match status" value="1"/>
</dbReference>
<evidence type="ECO:0000256" key="5">
    <source>
        <dbReference type="ARBA" id="ARBA00022729"/>
    </source>
</evidence>
<dbReference type="Pfam" id="PF25342">
    <property type="entry name" value="GT_PLOD"/>
    <property type="match status" value="1"/>
</dbReference>
<evidence type="ECO:0000256" key="4">
    <source>
        <dbReference type="ARBA" id="ARBA00022723"/>
    </source>
</evidence>
<evidence type="ECO:0000313" key="16">
    <source>
        <dbReference type="RefSeq" id="XP_064076376.1"/>
    </source>
</evidence>